<reference evidence="7" key="1">
    <citation type="submission" date="2009-03" db="EMBL/GenBank/DDBJ databases">
        <title>Development and mapping of STS markers from resistance gene analog sequences of oat.</title>
        <authorList>
            <person name="Loarce Y."/>
            <person name="Sanz M.J."/>
            <person name="Irigoyen M.L."/>
            <person name="Fominaya A."/>
            <person name="Ferrer E."/>
        </authorList>
    </citation>
    <scope>NUCLEOTIDE SEQUENCE</scope>
</reference>
<dbReference type="Gene3D" id="3.80.10.10">
    <property type="entry name" value="Ribonuclease Inhibitor"/>
    <property type="match status" value="1"/>
</dbReference>
<dbReference type="SUPFAM" id="SSF52058">
    <property type="entry name" value="L domain-like"/>
    <property type="match status" value="1"/>
</dbReference>
<dbReference type="SUPFAM" id="SSF52540">
    <property type="entry name" value="P-loop containing nucleoside triphosphate hydrolases"/>
    <property type="match status" value="1"/>
</dbReference>
<keyword evidence="2" id="KW-0677">Repeat</keyword>
<dbReference type="Gene3D" id="1.10.8.430">
    <property type="entry name" value="Helical domain of apoptotic protease-activating factors"/>
    <property type="match status" value="1"/>
</dbReference>
<dbReference type="InterPro" id="IPR042197">
    <property type="entry name" value="Apaf_helical"/>
</dbReference>
<dbReference type="AlphaFoldDB" id="C3V015"/>
<dbReference type="Gene3D" id="1.10.10.10">
    <property type="entry name" value="Winged helix-like DNA-binding domain superfamily/Winged helix DNA-binding domain"/>
    <property type="match status" value="1"/>
</dbReference>
<dbReference type="InterPro" id="IPR001611">
    <property type="entry name" value="Leu-rich_rpt"/>
</dbReference>
<dbReference type="GO" id="GO:0009626">
    <property type="term" value="P:plant-type hypersensitive response"/>
    <property type="evidence" value="ECO:0007669"/>
    <property type="project" value="UniProtKB-ARBA"/>
</dbReference>
<dbReference type="InterPro" id="IPR058922">
    <property type="entry name" value="WHD_DRP"/>
</dbReference>
<dbReference type="EMBL" id="FJ829742">
    <property type="protein sequence ID" value="ACO88899.1"/>
    <property type="molecule type" value="Genomic_DNA"/>
</dbReference>
<organism evidence="7">
    <name type="scientific">Avena strigosa</name>
    <name type="common">black oat</name>
    <dbReference type="NCBI Taxonomy" id="38783"/>
    <lineage>
        <taxon>Eukaryota</taxon>
        <taxon>Viridiplantae</taxon>
        <taxon>Streptophyta</taxon>
        <taxon>Embryophyta</taxon>
        <taxon>Tracheophyta</taxon>
        <taxon>Spermatophyta</taxon>
        <taxon>Magnoliopsida</taxon>
        <taxon>Liliopsida</taxon>
        <taxon>Poales</taxon>
        <taxon>Poaceae</taxon>
        <taxon>BOP clade</taxon>
        <taxon>Pooideae</taxon>
        <taxon>Poodae</taxon>
        <taxon>Poeae</taxon>
        <taxon>Poeae Chloroplast Group 1 (Aveneae type)</taxon>
        <taxon>Aveninae</taxon>
        <taxon>Avena</taxon>
    </lineage>
</organism>
<feature type="domain" description="R13L1/DRL21-like LRR repeat region" evidence="6">
    <location>
        <begin position="543"/>
        <end position="673"/>
    </location>
</feature>
<evidence type="ECO:0000256" key="1">
    <source>
        <dbReference type="ARBA" id="ARBA00022614"/>
    </source>
</evidence>
<name>C3V015_9POAL</name>
<accession>C3V015</accession>
<dbReference type="GO" id="GO:0042742">
    <property type="term" value="P:defense response to bacterium"/>
    <property type="evidence" value="ECO:0007669"/>
    <property type="project" value="UniProtKB-ARBA"/>
</dbReference>
<dbReference type="Pfam" id="PF00560">
    <property type="entry name" value="LRR_1"/>
    <property type="match status" value="1"/>
</dbReference>
<evidence type="ECO:0000313" key="7">
    <source>
        <dbReference type="EMBL" id="ACO88899.1"/>
    </source>
</evidence>
<dbReference type="GO" id="GO:0002758">
    <property type="term" value="P:innate immune response-activating signaling pathway"/>
    <property type="evidence" value="ECO:0007669"/>
    <property type="project" value="UniProtKB-ARBA"/>
</dbReference>
<dbReference type="InterPro" id="IPR032675">
    <property type="entry name" value="LRR_dom_sf"/>
</dbReference>
<evidence type="ECO:0000259" key="6">
    <source>
        <dbReference type="Pfam" id="PF25019"/>
    </source>
</evidence>
<evidence type="ECO:0000256" key="2">
    <source>
        <dbReference type="ARBA" id="ARBA00022737"/>
    </source>
</evidence>
<dbReference type="PANTHER" id="PTHR36766:SF55">
    <property type="entry name" value="OS11G0492900 PROTEIN"/>
    <property type="match status" value="1"/>
</dbReference>
<dbReference type="InterPro" id="IPR002182">
    <property type="entry name" value="NB-ARC"/>
</dbReference>
<dbReference type="Pfam" id="PF23559">
    <property type="entry name" value="WHD_DRP"/>
    <property type="match status" value="1"/>
</dbReference>
<dbReference type="InterPro" id="IPR027417">
    <property type="entry name" value="P-loop_NTPase"/>
</dbReference>
<keyword evidence="1" id="KW-0433">Leucine-rich repeat</keyword>
<feature type="domain" description="Disease resistance protein winged helix" evidence="5">
    <location>
        <begin position="278"/>
        <end position="360"/>
    </location>
</feature>
<dbReference type="Pfam" id="PF25019">
    <property type="entry name" value="LRR_R13L1-DRL21"/>
    <property type="match status" value="1"/>
</dbReference>
<dbReference type="GO" id="GO:0043531">
    <property type="term" value="F:ADP binding"/>
    <property type="evidence" value="ECO:0007669"/>
    <property type="project" value="InterPro"/>
</dbReference>
<protein>
    <submittedName>
        <fullName evidence="7">Putative resistance protein</fullName>
    </submittedName>
</protein>
<feature type="domain" description="NB-ARC" evidence="4">
    <location>
        <begin position="19"/>
        <end position="170"/>
    </location>
</feature>
<evidence type="ECO:0000259" key="5">
    <source>
        <dbReference type="Pfam" id="PF23559"/>
    </source>
</evidence>
<dbReference type="Pfam" id="PF00931">
    <property type="entry name" value="NB-ARC"/>
    <property type="match status" value="1"/>
</dbReference>
<keyword evidence="3" id="KW-0611">Plant defense</keyword>
<proteinExistence type="predicted"/>
<evidence type="ECO:0000256" key="3">
    <source>
        <dbReference type="ARBA" id="ARBA00022821"/>
    </source>
</evidence>
<dbReference type="InterPro" id="IPR036388">
    <property type="entry name" value="WH-like_DNA-bd_sf"/>
</dbReference>
<dbReference type="PANTHER" id="PTHR36766">
    <property type="entry name" value="PLANT BROAD-SPECTRUM MILDEW RESISTANCE PROTEIN RPW8"/>
    <property type="match status" value="1"/>
</dbReference>
<dbReference type="InterPro" id="IPR056789">
    <property type="entry name" value="LRR_R13L1-DRL21"/>
</dbReference>
<evidence type="ECO:0000259" key="4">
    <source>
        <dbReference type="Pfam" id="PF00931"/>
    </source>
</evidence>
<sequence length="741" mass="83028">MISLIRNKSPADPRAIDNNKIVNILVGQANNADLTVVPIVGMGGLGKTTVAQLVYNDPEIQKHFDVLLWVCVSNNFDVDSLAKSIVEAAPRNMNVGRESTVISNKKKTPLDILQNVLSGQRYLLVLDDVWTREDRKWGQLKARLEHGGMGSVILTTTRDKVVAEIMGTVEAYNLEALGGLYLKEIIETTTFSRLKVEEERPTVLVNMVGEIMERCAGSPLAAIALGSILRNKASEEEWKAVSRRSNICTEESGILPILKLSYNDLPSHMKQCFSFCAIFPKDYDIDVGKLIQLWIAHGFIIQEEQVRLETIGKQIFNELVTRSFFQDVKLVQAIDMDTRRTGACYSRTTCKIHDLMHDVALSVLEKECAFATEEPSQSEWLRNTARHLFLTCKEPGTKLNSSLENSSPAIQTLLCVGYLESSLQHLPKYRSLQALQLCSLRSSFPLKPKHLHHLRYLDLSRSHIKALPEDMSILYNLQTLNLSGCIFLGELPRQMEYMTALCYLYTHGCNALKSMPRNLRKLTSLETLTCFVAGSGSNCSNVGELGSLNLGGQLELCHLENVTAEDAEAANLMKKELRELALKWTVRWDDSSKEIDIEGDSGVLEKLKPHDGLQTIRINSYRATTSPTWMIMLRNIVEIHIFRCAKVTYFISSNSGGTSSFSFPNLKKLKLEGLACLERCLETNSEEQQEEIMFPKLEKMFISHCVNLTSLPGHLTFPNLQNVCIEVSGICNLYSSGGQRP</sequence>
<dbReference type="Gene3D" id="3.40.50.300">
    <property type="entry name" value="P-loop containing nucleotide triphosphate hydrolases"/>
    <property type="match status" value="1"/>
</dbReference>
<dbReference type="PRINTS" id="PR00364">
    <property type="entry name" value="DISEASERSIST"/>
</dbReference>
<dbReference type="FunFam" id="1.10.10.10:FF:000322">
    <property type="entry name" value="Probable disease resistance protein At1g63360"/>
    <property type="match status" value="1"/>
</dbReference>